<name>A0A0B5AZD4_9BACL</name>
<sequence length="164" mass="18994">MSKRLRFYHNGEMVVKSLEELILGKNPELSKVSPMFSTGLEVDETPVFEEDILSLKLSDVPPDSNFWNQEIAKVMKASNMNEVILHFFTNKFNHVEFRLHMKRDELWGSHNTVKQEKSFHESRLYAPCFTGMPLPYLMVFSGAKIIGNSLEHPQLLPGEHYSYC</sequence>
<evidence type="ECO:0000313" key="2">
    <source>
        <dbReference type="Proteomes" id="UP000031449"/>
    </source>
</evidence>
<dbReference type="HOGENOM" id="CLU_1616814_0_0_9"/>
<evidence type="ECO:0000313" key="1">
    <source>
        <dbReference type="EMBL" id="AJD93299.1"/>
    </source>
</evidence>
<reference evidence="1 2" key="1">
    <citation type="submission" date="2014-08" db="EMBL/GenBank/DDBJ databases">
        <title>Complete genome of a marine bacteria Jeotgalibacillus malaysiensis.</title>
        <authorList>
            <person name="Yaakop A.S."/>
            <person name="Chan K.-G."/>
            <person name="Goh K.M."/>
        </authorList>
    </citation>
    <scope>NUCLEOTIDE SEQUENCE [LARGE SCALE GENOMIC DNA]</scope>
    <source>
        <strain evidence="1 2">D5</strain>
        <plasmid evidence="2">Plasmid</plasmid>
    </source>
</reference>
<protein>
    <submittedName>
        <fullName evidence="1">Uncharacterized protein</fullName>
    </submittedName>
</protein>
<keyword evidence="2" id="KW-1185">Reference proteome</keyword>
<geneLocation type="plasmid" evidence="2"/>
<organism evidence="1 2">
    <name type="scientific">Jeotgalibacillus malaysiensis</name>
    <dbReference type="NCBI Taxonomy" id="1508404"/>
    <lineage>
        <taxon>Bacteria</taxon>
        <taxon>Bacillati</taxon>
        <taxon>Bacillota</taxon>
        <taxon>Bacilli</taxon>
        <taxon>Bacillales</taxon>
        <taxon>Caryophanaceae</taxon>
        <taxon>Jeotgalibacillus</taxon>
    </lineage>
</organism>
<dbReference type="KEGG" id="jeo:JMA_39810"/>
<dbReference type="AlphaFoldDB" id="A0A0B5AZD4"/>
<dbReference type="BioCyc" id="JESP1508404:G14D9-13265-MONOMER"/>
<dbReference type="EMBL" id="CP009417">
    <property type="protein sequence ID" value="AJD93299.1"/>
    <property type="molecule type" value="Genomic_DNA"/>
</dbReference>
<dbReference type="SUPFAM" id="SSF159006">
    <property type="entry name" value="YopX-like"/>
    <property type="match status" value="1"/>
</dbReference>
<gene>
    <name evidence="1" type="ORF">JMA_39810</name>
</gene>
<proteinExistence type="predicted"/>
<dbReference type="Proteomes" id="UP000031449">
    <property type="component" value="Plasmid unnamed"/>
</dbReference>
<keyword evidence="1" id="KW-0614">Plasmid</keyword>
<accession>A0A0B5AZD4</accession>